<name>I4I694_MICAE</name>
<feature type="region of interest" description="Disordered" evidence="1">
    <location>
        <begin position="1"/>
        <end position="62"/>
    </location>
</feature>
<sequence>MTTGRYGDLIKKAREPENQNTGLKESQNTNLPENQNTGLPESQNTNLPKNQNTNLPENQNEPEVNLCVKVPKSLRQHWAAEAKRQGTTMTAVIMAALSDRFGKPD</sequence>
<proteinExistence type="predicted"/>
<feature type="compositionally biased region" description="Polar residues" evidence="1">
    <location>
        <begin position="18"/>
        <end position="62"/>
    </location>
</feature>
<organism evidence="2 3">
    <name type="scientific">Microcystis aeruginosa PCC 9809</name>
    <dbReference type="NCBI Taxonomy" id="1160285"/>
    <lineage>
        <taxon>Bacteria</taxon>
        <taxon>Bacillati</taxon>
        <taxon>Cyanobacteriota</taxon>
        <taxon>Cyanophyceae</taxon>
        <taxon>Oscillatoriophycideae</taxon>
        <taxon>Chroococcales</taxon>
        <taxon>Microcystaceae</taxon>
        <taxon>Microcystis</taxon>
    </lineage>
</organism>
<evidence type="ECO:0000313" key="3">
    <source>
        <dbReference type="Proteomes" id="UP000004775"/>
    </source>
</evidence>
<reference evidence="2 3" key="1">
    <citation type="submission" date="2012-04" db="EMBL/GenBank/DDBJ databases">
        <authorList>
            <person name="Genoscope - CEA"/>
        </authorList>
    </citation>
    <scope>NUCLEOTIDE SEQUENCE [LARGE SCALE GENOMIC DNA]</scope>
    <source>
        <strain evidence="2 3">9809</strain>
    </source>
</reference>
<dbReference type="HOGENOM" id="CLU_176955_0_0_3"/>
<dbReference type="EMBL" id="CAIO01000611">
    <property type="protein sequence ID" value="CCI29818.1"/>
    <property type="molecule type" value="Genomic_DNA"/>
</dbReference>
<feature type="compositionally biased region" description="Basic and acidic residues" evidence="1">
    <location>
        <begin position="8"/>
        <end position="17"/>
    </location>
</feature>
<comment type="caution">
    <text evidence="2">The sequence shown here is derived from an EMBL/GenBank/DDBJ whole genome shotgun (WGS) entry which is preliminary data.</text>
</comment>
<dbReference type="AlphaFoldDB" id="I4I694"/>
<protein>
    <submittedName>
        <fullName evidence="2">Uncharacterized protein</fullName>
    </submittedName>
</protein>
<dbReference type="Proteomes" id="UP000004775">
    <property type="component" value="Unassembled WGS sequence"/>
</dbReference>
<gene>
    <name evidence="2" type="ORF">MICAH_6490002</name>
</gene>
<evidence type="ECO:0000313" key="2">
    <source>
        <dbReference type="EMBL" id="CCI29818.1"/>
    </source>
</evidence>
<evidence type="ECO:0000256" key="1">
    <source>
        <dbReference type="SAM" id="MobiDB-lite"/>
    </source>
</evidence>
<accession>I4I694</accession>
<dbReference type="RefSeq" id="WP_002799406.1">
    <property type="nucleotide sequence ID" value="NZ_HE973863.1"/>
</dbReference>